<comment type="caution">
    <text evidence="9">Lacks conserved residue(s) required for the propagation of feature annotation.</text>
</comment>
<keyword evidence="5 9" id="KW-0653">Protein transport</keyword>
<dbReference type="GO" id="GO:0005886">
    <property type="term" value="C:plasma membrane"/>
    <property type="evidence" value="ECO:0007669"/>
    <property type="project" value="UniProtKB-SubCell"/>
</dbReference>
<evidence type="ECO:0000256" key="8">
    <source>
        <dbReference type="ARBA" id="ARBA00023136"/>
    </source>
</evidence>
<dbReference type="KEGG" id="hfv:R50_2217"/>
<keyword evidence="3 9" id="KW-0813">Transport</keyword>
<dbReference type="GO" id="GO:0009306">
    <property type="term" value="P:protein secretion"/>
    <property type="evidence" value="ECO:0007669"/>
    <property type="project" value="UniProtKB-UniRule"/>
</dbReference>
<evidence type="ECO:0000256" key="4">
    <source>
        <dbReference type="ARBA" id="ARBA00022692"/>
    </source>
</evidence>
<dbReference type="Pfam" id="PF03840">
    <property type="entry name" value="SecG"/>
    <property type="match status" value="1"/>
</dbReference>
<keyword evidence="9" id="KW-1003">Cell membrane</keyword>
<keyword evidence="4 9" id="KW-0812">Transmembrane</keyword>
<evidence type="ECO:0000256" key="5">
    <source>
        <dbReference type="ARBA" id="ARBA00022927"/>
    </source>
</evidence>
<evidence type="ECO:0000256" key="7">
    <source>
        <dbReference type="ARBA" id="ARBA00023010"/>
    </source>
</evidence>
<keyword evidence="6 9" id="KW-1133">Transmembrane helix</keyword>
<reference evidence="10 11" key="1">
    <citation type="submission" date="2020-02" db="EMBL/GenBank/DDBJ databases">
        <authorList>
            <person name="Hogendoorn C."/>
        </authorList>
    </citation>
    <scope>NUCLEOTIDE SEQUENCE [LARGE SCALE GENOMIC DNA]</scope>
    <source>
        <strain evidence="10">R501</strain>
    </source>
</reference>
<name>A0A6F8ZJ77_9FIRM</name>
<comment type="function">
    <text evidence="9">Involved in protein export. Participates in an early event of protein translocation.</text>
</comment>
<accession>A0A6F8ZJ77</accession>
<dbReference type="EMBL" id="LR778114">
    <property type="protein sequence ID" value="CAB1129714.1"/>
    <property type="molecule type" value="Genomic_DNA"/>
</dbReference>
<evidence type="ECO:0000313" key="10">
    <source>
        <dbReference type="EMBL" id="CAB1129714.1"/>
    </source>
</evidence>
<evidence type="ECO:0000256" key="3">
    <source>
        <dbReference type="ARBA" id="ARBA00022448"/>
    </source>
</evidence>
<dbReference type="AlphaFoldDB" id="A0A6F8ZJ77"/>
<keyword evidence="7 9" id="KW-0811">Translocation</keyword>
<keyword evidence="11" id="KW-1185">Reference proteome</keyword>
<dbReference type="Proteomes" id="UP000503399">
    <property type="component" value="Chromosome"/>
</dbReference>
<dbReference type="PRINTS" id="PR01651">
    <property type="entry name" value="SECGEXPORT"/>
</dbReference>
<keyword evidence="8 9" id="KW-0472">Membrane</keyword>
<dbReference type="GO" id="GO:0015450">
    <property type="term" value="F:protein-transporting ATPase activity"/>
    <property type="evidence" value="ECO:0007669"/>
    <property type="project" value="UniProtKB-UniRule"/>
</dbReference>
<proteinExistence type="inferred from homology"/>
<evidence type="ECO:0000256" key="6">
    <source>
        <dbReference type="ARBA" id="ARBA00022989"/>
    </source>
</evidence>
<evidence type="ECO:0000256" key="9">
    <source>
        <dbReference type="RuleBase" id="RU365087"/>
    </source>
</evidence>
<organism evidence="10 11">
    <name type="scientific">Candidatus Hydrogenisulfobacillus filiaventi</name>
    <dbReference type="NCBI Taxonomy" id="2707344"/>
    <lineage>
        <taxon>Bacteria</taxon>
        <taxon>Bacillati</taxon>
        <taxon>Bacillota</taxon>
        <taxon>Clostridia</taxon>
        <taxon>Eubacteriales</taxon>
        <taxon>Clostridiales Family XVII. Incertae Sedis</taxon>
        <taxon>Candidatus Hydrogenisulfobacillus</taxon>
    </lineage>
</organism>
<dbReference type="InterPro" id="IPR004692">
    <property type="entry name" value="SecG"/>
</dbReference>
<feature type="transmembrane region" description="Helical" evidence="9">
    <location>
        <begin position="52"/>
        <end position="71"/>
    </location>
</feature>
<comment type="similarity">
    <text evidence="2 9">Belongs to the SecG family.</text>
</comment>
<evidence type="ECO:0000256" key="2">
    <source>
        <dbReference type="ARBA" id="ARBA00008445"/>
    </source>
</evidence>
<evidence type="ECO:0000256" key="1">
    <source>
        <dbReference type="ARBA" id="ARBA00004141"/>
    </source>
</evidence>
<sequence length="72" mass="7750">MAVLFVLDVLAAFGLMASILLQSGFSMGLSGSSGNLQTYGKKKGVDEFLERVSLVLVAVFVVLTLAIAHYWR</sequence>
<dbReference type="NCBIfam" id="TIGR00810">
    <property type="entry name" value="secG"/>
    <property type="match status" value="1"/>
</dbReference>
<protein>
    <recommendedName>
        <fullName evidence="9">Protein-export membrane protein SecG</fullName>
    </recommendedName>
</protein>
<evidence type="ECO:0000313" key="11">
    <source>
        <dbReference type="Proteomes" id="UP000503399"/>
    </source>
</evidence>
<comment type="subcellular location">
    <subcellularLocation>
        <location evidence="9">Cell membrane</location>
        <topology evidence="9">Multi-pass membrane protein</topology>
    </subcellularLocation>
    <subcellularLocation>
        <location evidence="1">Membrane</location>
        <topology evidence="1">Multi-pass membrane protein</topology>
    </subcellularLocation>
</comment>
<gene>
    <name evidence="10" type="primary">secG</name>
    <name evidence="10" type="ORF">R50_2217</name>
</gene>